<dbReference type="EMBL" id="VSSQ01000991">
    <property type="protein sequence ID" value="MPM03904.1"/>
    <property type="molecule type" value="Genomic_DNA"/>
</dbReference>
<comment type="caution">
    <text evidence="2">The sequence shown here is derived from an EMBL/GenBank/DDBJ whole genome shotgun (WGS) entry which is preliminary data.</text>
</comment>
<proteinExistence type="predicted"/>
<sequence>MNKTIKTIILTAIIMIMISITGCANTNAEEFPQNINNIEIYVDGVAVEFLNGNKPFVDDQNRTQIPVRSLSNFLNKTVEWDGDNWTATIDKEGKNLQIKIGSDTIKTKDGDVKIDTKAVIINGSTYIPLRAVLEIYGLDVDYERIRGIDTIFITTNTDENIDFDIVENEPKNNNENNTFTTEELANFFKSNFREEQYEIKQGLVYFDSQHASLGGDVNAFDYVDSQEIVITNFQNDNRTAVNAILKSMTNEQVSNEIIKQLDDGFGGKGINVNEWTTSGDYQYKFIKRNVGVEVHIEKI</sequence>
<accession>A0A644WNT3</accession>
<protein>
    <recommendedName>
        <fullName evidence="1">Copper amine oxidase-like N-terminal domain-containing protein</fullName>
    </recommendedName>
</protein>
<dbReference type="InterPro" id="IPR036582">
    <property type="entry name" value="Mao_N_sf"/>
</dbReference>
<reference evidence="2" key="1">
    <citation type="submission" date="2019-08" db="EMBL/GenBank/DDBJ databases">
        <authorList>
            <person name="Kucharzyk K."/>
            <person name="Murdoch R.W."/>
            <person name="Higgins S."/>
            <person name="Loffler F."/>
        </authorList>
    </citation>
    <scope>NUCLEOTIDE SEQUENCE</scope>
</reference>
<dbReference type="Gene3D" id="3.30.457.10">
    <property type="entry name" value="Copper amine oxidase-like, N-terminal domain"/>
    <property type="match status" value="1"/>
</dbReference>
<dbReference type="Pfam" id="PF07833">
    <property type="entry name" value="Cu_amine_oxidN1"/>
    <property type="match status" value="1"/>
</dbReference>
<name>A0A644WNT3_9ZZZZ</name>
<dbReference type="AlphaFoldDB" id="A0A644WNT3"/>
<evidence type="ECO:0000259" key="1">
    <source>
        <dbReference type="Pfam" id="PF07833"/>
    </source>
</evidence>
<dbReference type="PROSITE" id="PS51257">
    <property type="entry name" value="PROKAR_LIPOPROTEIN"/>
    <property type="match status" value="1"/>
</dbReference>
<feature type="domain" description="Copper amine oxidase-like N-terminal" evidence="1">
    <location>
        <begin position="42"/>
        <end position="144"/>
    </location>
</feature>
<dbReference type="SUPFAM" id="SSF55383">
    <property type="entry name" value="Copper amine oxidase, domain N"/>
    <property type="match status" value="1"/>
</dbReference>
<dbReference type="InterPro" id="IPR012854">
    <property type="entry name" value="Cu_amine_oxidase-like_N"/>
</dbReference>
<evidence type="ECO:0000313" key="2">
    <source>
        <dbReference type="EMBL" id="MPM03904.1"/>
    </source>
</evidence>
<organism evidence="2">
    <name type="scientific">bioreactor metagenome</name>
    <dbReference type="NCBI Taxonomy" id="1076179"/>
    <lineage>
        <taxon>unclassified sequences</taxon>
        <taxon>metagenomes</taxon>
        <taxon>ecological metagenomes</taxon>
    </lineage>
</organism>
<gene>
    <name evidence="2" type="ORF">SDC9_50171</name>
</gene>